<evidence type="ECO:0000256" key="1">
    <source>
        <dbReference type="RuleBase" id="RU365061"/>
    </source>
</evidence>
<keyword evidence="1" id="KW-0479">Metal-binding</keyword>
<keyword evidence="1" id="KW-0158">Chromosome</keyword>
<comment type="function">
    <text evidence="1">Telomerase is a ribonucleoprotein enzyme essential for the replication of chromosome termini in most eukaryotes. It elongates telomeres. It is a reverse transcriptase that adds simple sequence repeats to chromosome ends by copying a template sequence within the RNA component of the enzyme.</text>
</comment>
<dbReference type="GO" id="GO:0000781">
    <property type="term" value="C:chromosome, telomeric region"/>
    <property type="evidence" value="ECO:0007669"/>
    <property type="project" value="UniProtKB-SubCell"/>
</dbReference>
<feature type="region of interest" description="Disordered" evidence="2">
    <location>
        <begin position="53"/>
        <end position="77"/>
    </location>
</feature>
<dbReference type="GO" id="GO:0070034">
    <property type="term" value="F:telomerase RNA binding"/>
    <property type="evidence" value="ECO:0007669"/>
    <property type="project" value="TreeGrafter"/>
</dbReference>
<accession>A0A6A6NYY3</accession>
<protein>
    <recommendedName>
        <fullName evidence="1">Telomerase reverse transcriptase</fullName>
        <ecNumber evidence="1">2.7.7.49</ecNumber>
    </recommendedName>
    <alternativeName>
        <fullName evidence="1">Telomerase catalytic subunit</fullName>
    </alternativeName>
</protein>
<gene>
    <name evidence="3" type="ORF">BDY21DRAFT_379669</name>
</gene>
<feature type="region of interest" description="Disordered" evidence="2">
    <location>
        <begin position="255"/>
        <end position="274"/>
    </location>
</feature>
<dbReference type="GO" id="GO:0007004">
    <property type="term" value="P:telomere maintenance via telomerase"/>
    <property type="evidence" value="ECO:0007669"/>
    <property type="project" value="TreeGrafter"/>
</dbReference>
<dbReference type="GO" id="GO:0003720">
    <property type="term" value="F:telomerase activity"/>
    <property type="evidence" value="ECO:0007669"/>
    <property type="project" value="InterPro"/>
</dbReference>
<dbReference type="PANTHER" id="PTHR12066">
    <property type="entry name" value="TELOMERASE REVERSE TRANSCRIPTASE"/>
    <property type="match status" value="1"/>
</dbReference>
<keyword evidence="1" id="KW-0539">Nucleus</keyword>
<keyword evidence="1" id="KW-0548">Nucleotidyltransferase</keyword>
<dbReference type="InterPro" id="IPR003545">
    <property type="entry name" value="Telomerase_RT"/>
</dbReference>
<dbReference type="AlphaFoldDB" id="A0A6A6NYY3"/>
<feature type="non-terminal residue" evidence="3">
    <location>
        <position position="417"/>
    </location>
</feature>
<comment type="catalytic activity">
    <reaction evidence="1">
        <text>DNA(n) + a 2'-deoxyribonucleoside 5'-triphosphate = DNA(n+1) + diphosphate</text>
        <dbReference type="Rhea" id="RHEA:22508"/>
        <dbReference type="Rhea" id="RHEA-COMP:17339"/>
        <dbReference type="Rhea" id="RHEA-COMP:17340"/>
        <dbReference type="ChEBI" id="CHEBI:33019"/>
        <dbReference type="ChEBI" id="CHEBI:61560"/>
        <dbReference type="ChEBI" id="CHEBI:173112"/>
        <dbReference type="EC" id="2.7.7.49"/>
    </reaction>
</comment>
<keyword evidence="4" id="KW-1185">Reference proteome</keyword>
<dbReference type="PANTHER" id="PTHR12066:SF0">
    <property type="entry name" value="TELOMERASE REVERSE TRANSCRIPTASE"/>
    <property type="match status" value="1"/>
</dbReference>
<keyword evidence="1" id="KW-0779">Telomere</keyword>
<name>A0A6A6NYY3_9PEZI</name>
<keyword evidence="1" id="KW-0460">Magnesium</keyword>
<evidence type="ECO:0000256" key="2">
    <source>
        <dbReference type="SAM" id="MobiDB-lite"/>
    </source>
</evidence>
<evidence type="ECO:0000313" key="4">
    <source>
        <dbReference type="Proteomes" id="UP000799766"/>
    </source>
</evidence>
<dbReference type="GO" id="GO:0042162">
    <property type="term" value="F:telomeric DNA binding"/>
    <property type="evidence" value="ECO:0007669"/>
    <property type="project" value="TreeGrafter"/>
</dbReference>
<keyword evidence="1" id="KW-0695">RNA-directed DNA polymerase</keyword>
<dbReference type="GO" id="GO:0046872">
    <property type="term" value="F:metal ion binding"/>
    <property type="evidence" value="ECO:0007669"/>
    <property type="project" value="UniProtKB-KW"/>
</dbReference>
<dbReference type="Proteomes" id="UP000799766">
    <property type="component" value="Unassembled WGS sequence"/>
</dbReference>
<proteinExistence type="inferred from homology"/>
<dbReference type="EMBL" id="MU001682">
    <property type="protein sequence ID" value="KAF2456692.1"/>
    <property type="molecule type" value="Genomic_DNA"/>
</dbReference>
<dbReference type="Gene3D" id="1.10.132.70">
    <property type="match status" value="1"/>
</dbReference>
<reference evidence="3" key="1">
    <citation type="journal article" date="2020" name="Stud. Mycol.">
        <title>101 Dothideomycetes genomes: a test case for predicting lifestyles and emergence of pathogens.</title>
        <authorList>
            <person name="Haridas S."/>
            <person name="Albert R."/>
            <person name="Binder M."/>
            <person name="Bloem J."/>
            <person name="Labutti K."/>
            <person name="Salamov A."/>
            <person name="Andreopoulos B."/>
            <person name="Baker S."/>
            <person name="Barry K."/>
            <person name="Bills G."/>
            <person name="Bluhm B."/>
            <person name="Cannon C."/>
            <person name="Castanera R."/>
            <person name="Culley D."/>
            <person name="Daum C."/>
            <person name="Ezra D."/>
            <person name="Gonzalez J."/>
            <person name="Henrissat B."/>
            <person name="Kuo A."/>
            <person name="Liang C."/>
            <person name="Lipzen A."/>
            <person name="Lutzoni F."/>
            <person name="Magnuson J."/>
            <person name="Mondo S."/>
            <person name="Nolan M."/>
            <person name="Ohm R."/>
            <person name="Pangilinan J."/>
            <person name="Park H.-J."/>
            <person name="Ramirez L."/>
            <person name="Alfaro M."/>
            <person name="Sun H."/>
            <person name="Tritt A."/>
            <person name="Yoshinaga Y."/>
            <person name="Zwiers L.-H."/>
            <person name="Turgeon B."/>
            <person name="Goodwin S."/>
            <person name="Spatafora J."/>
            <person name="Crous P."/>
            <person name="Grigoriev I."/>
        </authorList>
    </citation>
    <scope>NUCLEOTIDE SEQUENCE</scope>
    <source>
        <strain evidence="3">ATCC 16933</strain>
    </source>
</reference>
<dbReference type="OrthoDB" id="289721at2759"/>
<dbReference type="EC" id="2.7.7.49" evidence="1"/>
<dbReference type="GO" id="GO:0000333">
    <property type="term" value="C:telomerase catalytic core complex"/>
    <property type="evidence" value="ECO:0007669"/>
    <property type="project" value="TreeGrafter"/>
</dbReference>
<organism evidence="3 4">
    <name type="scientific">Lineolata rhizophorae</name>
    <dbReference type="NCBI Taxonomy" id="578093"/>
    <lineage>
        <taxon>Eukaryota</taxon>
        <taxon>Fungi</taxon>
        <taxon>Dikarya</taxon>
        <taxon>Ascomycota</taxon>
        <taxon>Pezizomycotina</taxon>
        <taxon>Dothideomycetes</taxon>
        <taxon>Dothideomycetes incertae sedis</taxon>
        <taxon>Lineolatales</taxon>
        <taxon>Lineolataceae</taxon>
        <taxon>Lineolata</taxon>
    </lineage>
</organism>
<comment type="subcellular location">
    <subcellularLocation>
        <location evidence="1">Nucleus</location>
    </subcellularLocation>
    <subcellularLocation>
        <location evidence="1">Chromosome</location>
        <location evidence="1">Telomere</location>
    </subcellularLocation>
</comment>
<comment type="similarity">
    <text evidence="1">Belongs to the reverse transcriptase family. Telomerase subfamily.</text>
</comment>
<evidence type="ECO:0000313" key="3">
    <source>
        <dbReference type="EMBL" id="KAF2456692.1"/>
    </source>
</evidence>
<sequence>MKRKHNHSDETGGSRKRPKDAAQAQAHTPTTINHPVLCCYFQHVKTLRQYINKRLPNSSKKRLRKYTHASQSRDATDPEVAKLLDSILVGANHDADFGDERMTKLESQSYSQEAPGTMLGSGAQLAPAFQEDIVDRVIFVLFKRNPNLPRPAHLLCHGFSRRSPAVDEVAVAVSRHNIPGLVSVCSNPYVDMLKSGPWARLLVLLGRGGDALVTDLFLECGLFAIEGERCFQICGVPLGDCKVLREERKKVDPLSSLAKAQNTGRTSAKEQQASPTDIRFVRSRMFYAKPALKANGSVRFGMRHMHVLNRFPDKHDRQSTVHIMLYIFPRQFGLHNVFTSKVDYRESAFMSKDYTIRETEIKRALLQRSNKISRDSKGCVKLPKRLRGDPERVIQRLRALHSKCAYHYLIKHYCPIS</sequence>
<keyword evidence="1" id="KW-0808">Transferase</keyword>
<feature type="region of interest" description="Disordered" evidence="2">
    <location>
        <begin position="1"/>
        <end position="28"/>
    </location>
</feature>
<feature type="compositionally biased region" description="Polar residues" evidence="2">
    <location>
        <begin position="258"/>
        <end position="274"/>
    </location>
</feature>